<dbReference type="InterPro" id="IPR025349">
    <property type="entry name" value="DUF4253"/>
</dbReference>
<evidence type="ECO:0000313" key="3">
    <source>
        <dbReference type="Proteomes" id="UP000605427"/>
    </source>
</evidence>
<comment type="caution">
    <text evidence="2">The sequence shown here is derived from an EMBL/GenBank/DDBJ whole genome shotgun (WGS) entry which is preliminary data.</text>
</comment>
<keyword evidence="3" id="KW-1185">Reference proteome</keyword>
<dbReference type="Proteomes" id="UP000605427">
    <property type="component" value="Unassembled WGS sequence"/>
</dbReference>
<reference evidence="3" key="1">
    <citation type="journal article" date="2019" name="Int. J. Syst. Evol. Microbiol.">
        <title>The Global Catalogue of Microorganisms (GCM) 10K type strain sequencing project: providing services to taxonomists for standard genome sequencing and annotation.</title>
        <authorList>
            <consortium name="The Broad Institute Genomics Platform"/>
            <consortium name="The Broad Institute Genome Sequencing Center for Infectious Disease"/>
            <person name="Wu L."/>
            <person name="Ma J."/>
        </authorList>
    </citation>
    <scope>NUCLEOTIDE SEQUENCE [LARGE SCALE GENOMIC DNA]</scope>
    <source>
        <strain evidence="3">CCM 8702</strain>
    </source>
</reference>
<evidence type="ECO:0000259" key="1">
    <source>
        <dbReference type="Pfam" id="PF14062"/>
    </source>
</evidence>
<name>A0ABQ1ZPD7_9BACL</name>
<dbReference type="EMBL" id="BMDD01000001">
    <property type="protein sequence ID" value="GGH73185.1"/>
    <property type="molecule type" value="Genomic_DNA"/>
</dbReference>
<proteinExistence type="predicted"/>
<feature type="domain" description="DUF4253" evidence="1">
    <location>
        <begin position="152"/>
        <end position="257"/>
    </location>
</feature>
<evidence type="ECO:0000313" key="2">
    <source>
        <dbReference type="EMBL" id="GGH73185.1"/>
    </source>
</evidence>
<accession>A0ABQ1ZPD7</accession>
<protein>
    <recommendedName>
        <fullName evidence="1">DUF4253 domain-containing protein</fullName>
    </recommendedName>
</protein>
<organism evidence="2 3">
    <name type="scientific">Saccharibacillus endophyticus</name>
    <dbReference type="NCBI Taxonomy" id="2060666"/>
    <lineage>
        <taxon>Bacteria</taxon>
        <taxon>Bacillati</taxon>
        <taxon>Bacillota</taxon>
        <taxon>Bacilli</taxon>
        <taxon>Bacillales</taxon>
        <taxon>Paenibacillaceae</taxon>
        <taxon>Saccharibacillus</taxon>
    </lineage>
</organism>
<sequence>MSKMVLGLLQEYEVAAVQAEQIKYPLQASQGLHRVLVVTGDNIEEMLEEAADGADSIRNYVEKQLRQAESLSTSDVLKKVVADSLGDSGLPIINNKHDDLRSAYKAYAALWAEQPELVDEQLVNVEEEGSVLQEPLPDAAWVERNEEGGLLLLDLPEADAWTAPLIIPMGGYNECPQPVEQAALFRDWQKRYGAVPTAVTEDSWLLRAARLPESDEEALELAREHFMFCSYVLERFASIGAYAAYLKRSSNWSFWWD</sequence>
<gene>
    <name evidence="2" type="ORF">GCM10007362_12090</name>
</gene>
<dbReference type="Pfam" id="PF14062">
    <property type="entry name" value="DUF4253"/>
    <property type="match status" value="1"/>
</dbReference>